<feature type="domain" description="C2H2-type" evidence="6">
    <location>
        <begin position="249"/>
        <end position="278"/>
    </location>
</feature>
<sequence length="310" mass="36736">MNVSEEEEEIKIEYFESFEVDPLCENITKCGTKVTIPSNNPDENINQQEMINLKNDCREKHNCEQHVNNENIFPVGTETWYKNIDSQGRYLCKFCDNTYSTIQTVRHHVKTKHSDKWNEMKSIRIIKLRTSKLKCHICKYLFKSTVTLQDHIKSHGVENIKKSCFICHATFINDTEILTHLVNEHESVKRRLHCCSICGYSTPKLSHFKQHEKTHLCTNQIKCSKCDYSTYHTSNMKIHERIHFNYKPYMCMFPDCGYRCATKSGLSSHELQHEKERKFIYCDKCNYKTVYKQSLKKHIDSHRRNSLKCN</sequence>
<evidence type="ECO:0000313" key="7">
    <source>
        <dbReference type="Proteomes" id="UP000301870"/>
    </source>
</evidence>
<organism evidence="7 8">
    <name type="scientific">Spodoptera litura</name>
    <name type="common">Asian cotton leafworm</name>
    <dbReference type="NCBI Taxonomy" id="69820"/>
    <lineage>
        <taxon>Eukaryota</taxon>
        <taxon>Metazoa</taxon>
        <taxon>Ecdysozoa</taxon>
        <taxon>Arthropoda</taxon>
        <taxon>Hexapoda</taxon>
        <taxon>Insecta</taxon>
        <taxon>Pterygota</taxon>
        <taxon>Neoptera</taxon>
        <taxon>Endopterygota</taxon>
        <taxon>Lepidoptera</taxon>
        <taxon>Glossata</taxon>
        <taxon>Ditrysia</taxon>
        <taxon>Noctuoidea</taxon>
        <taxon>Noctuidae</taxon>
        <taxon>Amphipyrinae</taxon>
        <taxon>Spodoptera</taxon>
    </lineage>
</organism>
<feature type="domain" description="C2H2-type" evidence="6">
    <location>
        <begin position="221"/>
        <end position="248"/>
    </location>
</feature>
<dbReference type="Gene3D" id="3.30.160.60">
    <property type="entry name" value="Classic Zinc Finger"/>
    <property type="match status" value="3"/>
</dbReference>
<dbReference type="InterPro" id="IPR036236">
    <property type="entry name" value="Znf_C2H2_sf"/>
</dbReference>
<evidence type="ECO:0000313" key="9">
    <source>
        <dbReference type="RefSeq" id="XP_022828672.1"/>
    </source>
</evidence>
<evidence type="ECO:0000256" key="2">
    <source>
        <dbReference type="ARBA" id="ARBA00022737"/>
    </source>
</evidence>
<keyword evidence="2" id="KW-0677">Repeat</keyword>
<dbReference type="SMART" id="SM00355">
    <property type="entry name" value="ZnF_C2H2"/>
    <property type="match status" value="7"/>
</dbReference>
<evidence type="ECO:0000259" key="6">
    <source>
        <dbReference type="PROSITE" id="PS50157"/>
    </source>
</evidence>
<dbReference type="SUPFAM" id="SSF57667">
    <property type="entry name" value="beta-beta-alpha zinc fingers"/>
    <property type="match status" value="2"/>
</dbReference>
<keyword evidence="4" id="KW-0862">Zinc</keyword>
<dbReference type="PANTHER" id="PTHR24379:SF121">
    <property type="entry name" value="C2H2-TYPE DOMAIN-CONTAINING PROTEIN"/>
    <property type="match status" value="1"/>
</dbReference>
<reference evidence="8 9" key="1">
    <citation type="submission" date="2025-04" db="UniProtKB">
        <authorList>
            <consortium name="RefSeq"/>
        </authorList>
    </citation>
    <scope>IDENTIFICATION</scope>
    <source>
        <strain evidence="8 9">Ishihara</strain>
        <tissue evidence="8 9">Whole body</tissue>
    </source>
</reference>
<keyword evidence="7" id="KW-1185">Reference proteome</keyword>
<evidence type="ECO:0000256" key="3">
    <source>
        <dbReference type="ARBA" id="ARBA00022771"/>
    </source>
</evidence>
<dbReference type="RefSeq" id="XP_022828672.1">
    <property type="nucleotide sequence ID" value="XM_022972904.1"/>
</dbReference>
<dbReference type="RefSeq" id="XP_022828671.1">
    <property type="nucleotide sequence ID" value="XM_022972903.1"/>
</dbReference>
<gene>
    <name evidence="8 9" type="primary">LOC111358022</name>
</gene>
<dbReference type="PROSITE" id="PS50157">
    <property type="entry name" value="ZINC_FINGER_C2H2_2"/>
    <property type="match status" value="3"/>
</dbReference>
<keyword evidence="3 5" id="KW-0863">Zinc-finger</keyword>
<dbReference type="GO" id="GO:0008270">
    <property type="term" value="F:zinc ion binding"/>
    <property type="evidence" value="ECO:0007669"/>
    <property type="project" value="UniProtKB-KW"/>
</dbReference>
<protein>
    <submittedName>
        <fullName evidence="8 9">PR domain zinc finger protein 5-like isoform X1</fullName>
    </submittedName>
</protein>
<dbReference type="PANTHER" id="PTHR24379">
    <property type="entry name" value="KRAB AND ZINC FINGER DOMAIN-CONTAINING"/>
    <property type="match status" value="1"/>
</dbReference>
<evidence type="ECO:0000256" key="1">
    <source>
        <dbReference type="ARBA" id="ARBA00022723"/>
    </source>
</evidence>
<dbReference type="Proteomes" id="UP000301870">
    <property type="component" value="Chromosome 26"/>
</dbReference>
<dbReference type="PROSITE" id="PS00028">
    <property type="entry name" value="ZINC_FINGER_C2H2_1"/>
    <property type="match status" value="4"/>
</dbReference>
<feature type="domain" description="C2H2-type" evidence="6">
    <location>
        <begin position="133"/>
        <end position="160"/>
    </location>
</feature>
<evidence type="ECO:0000256" key="5">
    <source>
        <dbReference type="PROSITE-ProRule" id="PRU00042"/>
    </source>
</evidence>
<evidence type="ECO:0000313" key="8">
    <source>
        <dbReference type="RefSeq" id="XP_022828671.1"/>
    </source>
</evidence>
<accession>A0A9J7IVH9</accession>
<dbReference type="KEGG" id="sliu:111358022"/>
<proteinExistence type="predicted"/>
<dbReference type="InterPro" id="IPR013087">
    <property type="entry name" value="Znf_C2H2_type"/>
</dbReference>
<keyword evidence="1" id="KW-0479">Metal-binding</keyword>
<name>A0A9J7IVH9_SPOLT</name>
<evidence type="ECO:0000256" key="4">
    <source>
        <dbReference type="ARBA" id="ARBA00022833"/>
    </source>
</evidence>
<dbReference type="GeneID" id="111358022"/>
<dbReference type="AlphaFoldDB" id="A0A9J7IVH9"/>
<dbReference type="OrthoDB" id="3561125at2759"/>